<dbReference type="EMBL" id="DSYZ01000107">
    <property type="protein sequence ID" value="HGT83169.1"/>
    <property type="molecule type" value="Genomic_DNA"/>
</dbReference>
<evidence type="ECO:0000256" key="3">
    <source>
        <dbReference type="ARBA" id="ARBA00023004"/>
    </source>
</evidence>
<dbReference type="PANTHER" id="PTHR37164:SF1">
    <property type="entry name" value="BACTERIOHEMERYTHRIN"/>
    <property type="match status" value="1"/>
</dbReference>
<dbReference type="Pfam" id="PF01814">
    <property type="entry name" value="Hemerythrin"/>
    <property type="match status" value="1"/>
</dbReference>
<comment type="similarity">
    <text evidence="1">Belongs to the hemerythrin family.</text>
</comment>
<dbReference type="SUPFAM" id="SSF47188">
    <property type="entry name" value="Hemerythrin-like"/>
    <property type="match status" value="1"/>
</dbReference>
<dbReference type="InterPro" id="IPR012827">
    <property type="entry name" value="Hemerythrin_metal-bd"/>
</dbReference>
<dbReference type="PANTHER" id="PTHR37164">
    <property type="entry name" value="BACTERIOHEMERYTHRIN"/>
    <property type="match status" value="1"/>
</dbReference>
<dbReference type="InterPro" id="IPR012312">
    <property type="entry name" value="Hemerythrin-like"/>
</dbReference>
<protein>
    <submittedName>
        <fullName evidence="5">Bacteriohemerythrin</fullName>
    </submittedName>
</protein>
<comment type="caution">
    <text evidence="5">The sequence shown here is derived from an EMBL/GenBank/DDBJ whole genome shotgun (WGS) entry which is preliminary data.</text>
</comment>
<dbReference type="NCBIfam" id="NF033749">
    <property type="entry name" value="bact_hemeryth"/>
    <property type="match status" value="1"/>
</dbReference>
<accession>A0A7J3M305</accession>
<sequence length="133" mass="15567">MKWDDSFSIGIAEIDAQHKKLVEMLANLLEEMKRGQGKTVIAKTIDEMLSYAKEHFATEDKYMKLYSYPYTVSHRKEHDKFTEIARSFYSNYLNGNLTAIDLMNFLKNWLVEHILGSDKKLGKYVCEVTSCRR</sequence>
<proteinExistence type="inferred from homology"/>
<evidence type="ECO:0000259" key="4">
    <source>
        <dbReference type="Pfam" id="PF01814"/>
    </source>
</evidence>
<dbReference type="NCBIfam" id="TIGR02481">
    <property type="entry name" value="hemeryth_dom"/>
    <property type="match status" value="1"/>
</dbReference>
<evidence type="ECO:0000313" key="5">
    <source>
        <dbReference type="EMBL" id="HGT83169.1"/>
    </source>
</evidence>
<keyword evidence="2" id="KW-0479">Metal-binding</keyword>
<dbReference type="InterPro" id="IPR050669">
    <property type="entry name" value="Hemerythrin"/>
</dbReference>
<organism evidence="5">
    <name type="scientific">Archaeoglobus fulgidus</name>
    <dbReference type="NCBI Taxonomy" id="2234"/>
    <lineage>
        <taxon>Archaea</taxon>
        <taxon>Methanobacteriati</taxon>
        <taxon>Methanobacteriota</taxon>
        <taxon>Archaeoglobi</taxon>
        <taxon>Archaeoglobales</taxon>
        <taxon>Archaeoglobaceae</taxon>
        <taxon>Archaeoglobus</taxon>
    </lineage>
</organism>
<dbReference type="CDD" id="cd12107">
    <property type="entry name" value="Hemerythrin"/>
    <property type="match status" value="1"/>
</dbReference>
<dbReference type="AlphaFoldDB" id="A0A7J3M305"/>
<dbReference type="InterPro" id="IPR035938">
    <property type="entry name" value="Hemerythrin-like_sf"/>
</dbReference>
<reference evidence="5" key="1">
    <citation type="journal article" date="2020" name="mSystems">
        <title>Genome- and Community-Level Interaction Insights into Carbon Utilization and Element Cycling Functions of Hydrothermarchaeota in Hydrothermal Sediment.</title>
        <authorList>
            <person name="Zhou Z."/>
            <person name="Liu Y."/>
            <person name="Xu W."/>
            <person name="Pan J."/>
            <person name="Luo Z.H."/>
            <person name="Li M."/>
        </authorList>
    </citation>
    <scope>NUCLEOTIDE SEQUENCE [LARGE SCALE GENOMIC DNA]</scope>
    <source>
        <strain evidence="5">SpSt-587</strain>
    </source>
</reference>
<gene>
    <name evidence="5" type="ORF">ENT52_05530</name>
</gene>
<keyword evidence="3" id="KW-0408">Iron</keyword>
<name>A0A7J3M305_ARCFL</name>
<feature type="domain" description="Hemerythrin-like" evidence="4">
    <location>
        <begin position="10"/>
        <end position="122"/>
    </location>
</feature>
<evidence type="ECO:0000256" key="1">
    <source>
        <dbReference type="ARBA" id="ARBA00010587"/>
    </source>
</evidence>
<evidence type="ECO:0000256" key="2">
    <source>
        <dbReference type="ARBA" id="ARBA00022723"/>
    </source>
</evidence>
<dbReference type="GO" id="GO:0046872">
    <property type="term" value="F:metal ion binding"/>
    <property type="evidence" value="ECO:0007669"/>
    <property type="project" value="UniProtKB-KW"/>
</dbReference>
<dbReference type="Gene3D" id="1.20.120.50">
    <property type="entry name" value="Hemerythrin-like"/>
    <property type="match status" value="1"/>
</dbReference>